<comment type="caution">
    <text evidence="20">The sequence shown here is derived from an EMBL/GenBank/DDBJ whole genome shotgun (WGS) entry which is preliminary data.</text>
</comment>
<feature type="compositionally biased region" description="Basic residues" evidence="17">
    <location>
        <begin position="1370"/>
        <end position="1386"/>
    </location>
</feature>
<feature type="disulfide bond" evidence="15">
    <location>
        <begin position="419"/>
        <end position="517"/>
    </location>
</feature>
<dbReference type="FunFam" id="2.60.120.830:FF:000001">
    <property type="entry name" value="A disintegrin and metalloproteinase with thrombospondin motifs 1"/>
    <property type="match status" value="1"/>
</dbReference>
<dbReference type="InterPro" id="IPR050439">
    <property type="entry name" value="ADAMTS_ADAMTS-like"/>
</dbReference>
<organism evidence="20 21">
    <name type="scientific">Takifugu flavidus</name>
    <name type="common">sansaifugu</name>
    <dbReference type="NCBI Taxonomy" id="433684"/>
    <lineage>
        <taxon>Eukaryota</taxon>
        <taxon>Metazoa</taxon>
        <taxon>Chordata</taxon>
        <taxon>Craniata</taxon>
        <taxon>Vertebrata</taxon>
        <taxon>Euteleostomi</taxon>
        <taxon>Actinopterygii</taxon>
        <taxon>Neopterygii</taxon>
        <taxon>Teleostei</taxon>
        <taxon>Neoteleostei</taxon>
        <taxon>Acanthomorphata</taxon>
        <taxon>Eupercaria</taxon>
        <taxon>Tetraodontiformes</taxon>
        <taxon>Tetradontoidea</taxon>
        <taxon>Tetraodontidae</taxon>
        <taxon>Takifugu</taxon>
    </lineage>
</organism>
<feature type="binding site" evidence="14">
    <location>
        <position position="384"/>
    </location>
    <ligand>
        <name>Ca(2+)</name>
        <dbReference type="ChEBI" id="CHEBI:29108"/>
        <label>1</label>
    </ligand>
</feature>
<feature type="disulfide bond" evidence="15">
    <location>
        <begin position="503"/>
        <end position="536"/>
    </location>
</feature>
<dbReference type="GO" id="GO:0004222">
    <property type="term" value="F:metalloendopeptidase activity"/>
    <property type="evidence" value="ECO:0007669"/>
    <property type="project" value="InterPro"/>
</dbReference>
<feature type="binding site" evidence="14">
    <location>
        <position position="135"/>
    </location>
    <ligand>
        <name>Ca(2+)</name>
        <dbReference type="ChEBI" id="CHEBI:29108"/>
        <label>2</label>
    </ligand>
</feature>
<reference evidence="20 21" key="1">
    <citation type="submission" date="2019-04" db="EMBL/GenBank/DDBJ databases">
        <title>Chromosome genome assembly for Takifugu flavidus.</title>
        <authorList>
            <person name="Xiao S."/>
        </authorList>
    </citation>
    <scope>NUCLEOTIDE SEQUENCE [LARGE SCALE GENOMIC DNA]</scope>
    <source>
        <strain evidence="20">HTHZ2018</strain>
        <tissue evidence="20">Muscle</tissue>
    </source>
</reference>
<dbReference type="InterPro" id="IPR010294">
    <property type="entry name" value="ADAMTS_spacer1"/>
</dbReference>
<evidence type="ECO:0000259" key="18">
    <source>
        <dbReference type="PROSITE" id="PS50215"/>
    </source>
</evidence>
<keyword evidence="21" id="KW-1185">Reference proteome</keyword>
<feature type="disulfide bond" evidence="15">
    <location>
        <begin position="568"/>
        <end position="606"/>
    </location>
</feature>
<evidence type="ECO:0000256" key="10">
    <source>
        <dbReference type="ARBA" id="ARBA00023049"/>
    </source>
</evidence>
<feature type="binding site" evidence="14">
    <location>
        <position position="384"/>
    </location>
    <ligand>
        <name>Ca(2+)</name>
        <dbReference type="ChEBI" id="CHEBI:29108"/>
        <label>2</label>
    </ligand>
</feature>
<dbReference type="SUPFAM" id="SSF55486">
    <property type="entry name" value="Metalloproteases ('zincins'), catalytic domain"/>
    <property type="match status" value="1"/>
</dbReference>
<evidence type="ECO:0000259" key="19">
    <source>
        <dbReference type="PROSITE" id="PS50900"/>
    </source>
</evidence>
<evidence type="ECO:0000313" key="21">
    <source>
        <dbReference type="Proteomes" id="UP000324091"/>
    </source>
</evidence>
<feature type="compositionally biased region" description="Polar residues" evidence="17">
    <location>
        <begin position="1465"/>
        <end position="1474"/>
    </location>
</feature>
<dbReference type="InterPro" id="IPR000884">
    <property type="entry name" value="TSP1_rpt"/>
</dbReference>
<feature type="compositionally biased region" description="Polar residues" evidence="17">
    <location>
        <begin position="1317"/>
        <end position="1364"/>
    </location>
</feature>
<keyword evidence="8" id="KW-0378">Hydrolase</keyword>
<protein>
    <submittedName>
        <fullName evidence="20">A disintegrin and metalloproteinase with thrombospondin motifs 2</fullName>
    </submittedName>
</protein>
<feature type="compositionally biased region" description="Basic and acidic residues" evidence="17">
    <location>
        <begin position="1293"/>
        <end position="1308"/>
    </location>
</feature>
<feature type="region of interest" description="Disordered" evidence="17">
    <location>
        <begin position="1465"/>
        <end position="1490"/>
    </location>
</feature>
<evidence type="ECO:0000256" key="15">
    <source>
        <dbReference type="PIRSR" id="PIRSR613273-3"/>
    </source>
</evidence>
<feature type="domain" description="PLAC" evidence="19">
    <location>
        <begin position="1083"/>
        <end position="1121"/>
    </location>
</feature>
<evidence type="ECO:0000256" key="1">
    <source>
        <dbReference type="ARBA" id="ARBA00004498"/>
    </source>
</evidence>
<dbReference type="Proteomes" id="UP000324091">
    <property type="component" value="Chromosome 9"/>
</dbReference>
<feature type="region of interest" description="Disordered" evidence="17">
    <location>
        <begin position="1234"/>
        <end position="1437"/>
    </location>
</feature>
<feature type="binding site" evidence="14">
    <location>
        <position position="227"/>
    </location>
    <ligand>
        <name>Ca(2+)</name>
        <dbReference type="ChEBI" id="CHEBI:29108"/>
        <label>1</label>
    </ligand>
</feature>
<dbReference type="InterPro" id="IPR045371">
    <property type="entry name" value="ADAMTS_CR_3"/>
</dbReference>
<dbReference type="InterPro" id="IPR024079">
    <property type="entry name" value="MetalloPept_cat_dom_sf"/>
</dbReference>
<evidence type="ECO:0000256" key="6">
    <source>
        <dbReference type="ARBA" id="ARBA00022729"/>
    </source>
</evidence>
<dbReference type="InterPro" id="IPR010909">
    <property type="entry name" value="PLAC"/>
</dbReference>
<feature type="disulfide bond" evidence="15">
    <location>
        <begin position="341"/>
        <end position="367"/>
    </location>
</feature>
<evidence type="ECO:0000256" key="12">
    <source>
        <dbReference type="ARBA" id="ARBA00023180"/>
    </source>
</evidence>
<dbReference type="CDD" id="cd04273">
    <property type="entry name" value="ZnMc_ADAMTS_like"/>
    <property type="match status" value="1"/>
</dbReference>
<evidence type="ECO:0000256" key="7">
    <source>
        <dbReference type="ARBA" id="ARBA00022737"/>
    </source>
</evidence>
<keyword evidence="7" id="KW-0677">Repeat</keyword>
<keyword evidence="5 14" id="KW-0479">Metal-binding</keyword>
<evidence type="ECO:0000256" key="16">
    <source>
        <dbReference type="PROSITE-ProRule" id="PRU00276"/>
    </source>
</evidence>
<feature type="binding site" evidence="14 16">
    <location>
        <position position="334"/>
    </location>
    <ligand>
        <name>Zn(2+)</name>
        <dbReference type="ChEBI" id="CHEBI:29105"/>
        <note>catalytic</note>
    </ligand>
</feature>
<gene>
    <name evidence="20" type="ORF">D4764_09G0000280</name>
</gene>
<dbReference type="Pfam" id="PF00090">
    <property type="entry name" value="TSP_1"/>
    <property type="match status" value="1"/>
</dbReference>
<dbReference type="FunFam" id="2.20.100.10:FF:000006">
    <property type="entry name" value="A disintegrin and metalloproteinase with thrombospondin motifs 1"/>
    <property type="match status" value="1"/>
</dbReference>
<keyword evidence="10" id="KW-0482">Metalloprotease</keyword>
<dbReference type="PRINTS" id="PR01857">
    <property type="entry name" value="ADAMTSFAMILY"/>
</dbReference>
<dbReference type="Pfam" id="PF13688">
    <property type="entry name" value="Reprolysin_5"/>
    <property type="match status" value="1"/>
</dbReference>
<comment type="cofactor">
    <cofactor evidence="14">
        <name>Zn(2+)</name>
        <dbReference type="ChEBI" id="CHEBI:29105"/>
    </cofactor>
    <text evidence="14">Binds 1 zinc ion per subunit.</text>
</comment>
<evidence type="ECO:0000256" key="13">
    <source>
        <dbReference type="PIRSR" id="PIRSR613273-1"/>
    </source>
</evidence>
<feature type="compositionally biased region" description="Basic residues" evidence="17">
    <location>
        <begin position="1250"/>
        <end position="1265"/>
    </location>
</feature>
<dbReference type="InterPro" id="IPR001590">
    <property type="entry name" value="Peptidase_M12B"/>
</dbReference>
<evidence type="ECO:0000256" key="17">
    <source>
        <dbReference type="SAM" id="MobiDB-lite"/>
    </source>
</evidence>
<evidence type="ECO:0000256" key="2">
    <source>
        <dbReference type="ARBA" id="ARBA00022525"/>
    </source>
</evidence>
<feature type="disulfide bond" evidence="15">
    <location>
        <begin position="579"/>
        <end position="591"/>
    </location>
</feature>
<keyword evidence="2" id="KW-0964">Secreted</keyword>
<dbReference type="Gene3D" id="3.40.390.10">
    <property type="entry name" value="Collagenase (Catalytic Domain)"/>
    <property type="match status" value="1"/>
</dbReference>
<dbReference type="PROSITE" id="PS50900">
    <property type="entry name" value="PLAC"/>
    <property type="match status" value="1"/>
</dbReference>
<dbReference type="Pfam" id="PF19236">
    <property type="entry name" value="ADAMTS_CR_3"/>
    <property type="match status" value="1"/>
</dbReference>
<keyword evidence="9 14" id="KW-0862">Zinc</keyword>
<dbReference type="GO" id="GO:0006508">
    <property type="term" value="P:proteolysis"/>
    <property type="evidence" value="ECO:0007669"/>
    <property type="project" value="UniProtKB-KW"/>
</dbReference>
<keyword evidence="4" id="KW-0645">Protease</keyword>
<dbReference type="InterPro" id="IPR041645">
    <property type="entry name" value="ADAMTS_CR_2"/>
</dbReference>
<comment type="subcellular location">
    <subcellularLocation>
        <location evidence="1">Secreted</location>
        <location evidence="1">Extracellular space</location>
        <location evidence="1">Extracellular matrix</location>
    </subcellularLocation>
</comment>
<keyword evidence="20" id="KW-0401">Integrin</keyword>
<keyword evidence="6" id="KW-0732">Signal</keyword>
<dbReference type="SUPFAM" id="SSF82895">
    <property type="entry name" value="TSP-1 type 1 repeat"/>
    <property type="match status" value="4"/>
</dbReference>
<sequence length="1698" mass="188554">ADLGGLMDLESLYRGVEQSINHTRAGRMRRQSLERSYNIEVLLGVDDSVVQFHRKENVQKYLLTLMNIQHMMCDWNPKSWVPANTDANRSADPRCADLGGLMDLESLYRGVEQSINHTRAGRMRRQSLERSYNIEVLLGVDDSVVQFHRKENVQKYLLTLMNIVNEIYHDQSLGAKINVVLVRIIMLGQGKSTSLIEIGNPSQSLENVCRWAFLQQKQDTGDAEYHDHAIFLTRQEFGPTGMQAECRLTARPRGDASKGSGLSRSPSAALGLSLQQQEINKQSRAGHSLTIKGSYAPVTGMCHPVRSCTLNHEDGFSSAFVVAHETGHVLGMEHDGQGNRCGDEVHMGSIMAPLVQAAFHRFHWSRCSMQELGRYLHSYDCLRDDPFDHNWPSLPQLPGLHYSMNEQCRFDFGTGYTMCTAITLYSLVKPIPLSSKRRASQERRILQSDVMVITYHSLATESDSPSDLQRFPGVMVGWEVCGKEGGGHGPSDTGLQYRTFDPCKQLWCSHPENPFFCKTKKGPPIDGTTCGNGKHCFKGHCIWLTADIKKQDGNWGAWSKFGQCSRTCGGGVKFRTRECDSPRPLNGGRTCLGATYQFQMCNTNECEDIYNDPREEQCRTWEPEFELHSNKHHWLPYEHPDPNKRCNLHCQSKETRSVASTDQVVLDGTRCSYKDPHSVCVRGECEKVGCDGLFGSSKQEDKCGVCGGDNSSCKTFKDTITRTSKKQGFLKVLEIPRGARHLLIQELKATSHTLAVKNVASGLFFVNGENEYLESRSMIEKGVEWEYEYDDGKETLQTTGPLRHGILIMMKLHGDEDVNLSYKYMMNMDSDTAIQNNMLVEDSSYEWAPKKWSFCSRPCGGGKQYLRYGCRRKVDSKMVHKSFCNKSNMKPRGDVRDCNQKSCPPPIWVTGDWQNCSKACGKTGLQIRTVSCVQPSEDNTTRPIHNKHCNDNRPESRRACNRQPCPTQWRVGPWSQCSVTCGNGTQQRKALCHTRDNTIGLCLDSKPDTIRVCRLDPCPKGSSDLNKNGNILIQWLSRPNPYPKISSRKTSLYSSQPGLHSDSRSCMSVLCWALPVSVLLSLQGQRCAGDRSSFCRMEVLKRHCSLPDFQRMCCKSCSDVTNSPGGSIPIRPRVTSPPTSTSFIGLLFTSVHTTVPPWTVSHSTPPPLTSTPVITTTASINTSVLPMAFSTPGSPVLTTSQPLHLPAPDTDVTTDPYSNTVSPTTSGAIVATLLPTRTTPSITEQTPVKSKPKKSIPPKKTKYIKPPKINTKKDNALKNTTRNDLPKTKPKKKTNDLTRNHNQEETVTEKPPANGTPKKSTPANGTPKKSTPANGTPKKSTPANGTPKKSTPANGSPKKSTPANATPKKPVSKKPLHKKAPPKTKPKKDIQPKSNTKKPVQAKKNLPKKPNSESKKSQNSETSSNQTKAIDKKMNPQNQTLETTTLPYQFQPFTLEPDAITEHLSSTVPSSTRVPLTPVDIGSSEDPTTRAHTPLWYLRAATTTPSSFGDATTTQREDANMSSGTIPHIDVPISNSGDIPVTSGAILSGDDMTGSFSNVAMISDTMVLQDGLTMVIPTISSEDMMDVPSSPWLDQSEFILVNNPVPTSLSDHATVAPTTATRTVNPVTQRPRRRPDETDNNLIDIYNKNTGVDGDVSQNNLIPKHRVNLRERTKNKRIQELLEEKRNFLLRMKRGHAA</sequence>
<accession>A0A5C6MJL9</accession>
<dbReference type="GO" id="GO:0007229">
    <property type="term" value="P:integrin-mediated signaling pathway"/>
    <property type="evidence" value="ECO:0007669"/>
    <property type="project" value="UniProtKB-KW"/>
</dbReference>
<feature type="binding site" evidence="14 16">
    <location>
        <position position="324"/>
    </location>
    <ligand>
        <name>Zn(2+)</name>
        <dbReference type="ChEBI" id="CHEBI:29105"/>
        <note>catalytic</note>
    </ligand>
</feature>
<proteinExistence type="predicted"/>
<name>A0A5C6MJL9_9TELE</name>
<dbReference type="GO" id="GO:0031012">
    <property type="term" value="C:extracellular matrix"/>
    <property type="evidence" value="ECO:0007669"/>
    <property type="project" value="TreeGrafter"/>
</dbReference>
<feature type="disulfide bond" evidence="15">
    <location>
        <begin position="564"/>
        <end position="601"/>
    </location>
</feature>
<feature type="non-terminal residue" evidence="20">
    <location>
        <position position="1"/>
    </location>
</feature>
<dbReference type="Gene3D" id="2.20.100.10">
    <property type="entry name" value="Thrombospondin type-1 (TSP1) repeat"/>
    <property type="match status" value="4"/>
</dbReference>
<keyword evidence="11 15" id="KW-1015">Disulfide bond</keyword>
<feature type="disulfide bond" evidence="15">
    <location>
        <begin position="408"/>
        <end position="508"/>
    </location>
</feature>
<comment type="caution">
    <text evidence="16">Lacks conserved residue(s) required for the propagation of feature annotation.</text>
</comment>
<dbReference type="EMBL" id="RHFK02000022">
    <property type="protein sequence ID" value="TWW54979.1"/>
    <property type="molecule type" value="Genomic_DNA"/>
</dbReference>
<dbReference type="Gene3D" id="2.60.120.830">
    <property type="match status" value="1"/>
</dbReference>
<dbReference type="Pfam" id="PF17771">
    <property type="entry name" value="ADAMTS_CR_2"/>
    <property type="match status" value="1"/>
</dbReference>
<evidence type="ECO:0000256" key="8">
    <source>
        <dbReference type="ARBA" id="ARBA00022801"/>
    </source>
</evidence>
<keyword evidence="14" id="KW-0106">Calcium</keyword>
<feature type="disulfide bond" evidence="15">
    <location>
        <begin position="302"/>
        <end position="381"/>
    </location>
</feature>
<feature type="compositionally biased region" description="Polar residues" evidence="17">
    <location>
        <begin position="1419"/>
        <end position="1428"/>
    </location>
</feature>
<evidence type="ECO:0000256" key="9">
    <source>
        <dbReference type="ARBA" id="ARBA00022833"/>
    </source>
</evidence>
<evidence type="ECO:0000256" key="11">
    <source>
        <dbReference type="ARBA" id="ARBA00023157"/>
    </source>
</evidence>
<feature type="disulfide bond" evidence="15">
    <location>
        <begin position="530"/>
        <end position="541"/>
    </location>
</feature>
<feature type="region of interest" description="Disordered" evidence="17">
    <location>
        <begin position="1506"/>
        <end position="1535"/>
    </location>
</feature>
<evidence type="ECO:0000256" key="14">
    <source>
        <dbReference type="PIRSR" id="PIRSR613273-2"/>
    </source>
</evidence>
<feature type="disulfide bond" evidence="15">
    <location>
        <begin position="209"/>
        <end position="308"/>
    </location>
</feature>
<feature type="domain" description="Peptidase M12B" evidence="18">
    <location>
        <begin position="132"/>
        <end position="386"/>
    </location>
</feature>
<keyword evidence="12" id="KW-0325">Glycoprotein</keyword>
<feature type="binding site" evidence="14">
    <location>
        <position position="135"/>
    </location>
    <ligand>
        <name>Ca(2+)</name>
        <dbReference type="ChEBI" id="CHEBI:29108"/>
        <label>1</label>
    </ligand>
</feature>
<feature type="active site" evidence="13 16">
    <location>
        <position position="325"/>
    </location>
</feature>
<feature type="binding site" evidence="14">
    <location>
        <position position="381"/>
    </location>
    <ligand>
        <name>Ca(2+)</name>
        <dbReference type="ChEBI" id="CHEBI:29108"/>
        <label>1</label>
    </ligand>
</feature>
<dbReference type="Pfam" id="PF05986">
    <property type="entry name" value="ADAMTS_spacer1"/>
    <property type="match status" value="1"/>
</dbReference>
<dbReference type="Gene3D" id="3.40.1620.60">
    <property type="match status" value="1"/>
</dbReference>
<feature type="compositionally biased region" description="Polar residues" evidence="17">
    <location>
        <begin position="1506"/>
        <end position="1525"/>
    </location>
</feature>
<dbReference type="GO" id="GO:0046872">
    <property type="term" value="F:metal ion binding"/>
    <property type="evidence" value="ECO:0007669"/>
    <property type="project" value="UniProtKB-KW"/>
</dbReference>
<dbReference type="PANTHER" id="PTHR13723:SF141">
    <property type="entry name" value="A DISINTEGRIN AND METALLOPROTEINASE WITH THROMBOSPONDIN MOTIFS 2"/>
    <property type="match status" value="1"/>
</dbReference>
<dbReference type="InterPro" id="IPR013273">
    <property type="entry name" value="ADAMTS/ADAMTS-like"/>
</dbReference>
<dbReference type="GO" id="GO:0030198">
    <property type="term" value="P:extracellular matrix organization"/>
    <property type="evidence" value="ECO:0007669"/>
    <property type="project" value="InterPro"/>
</dbReference>
<evidence type="ECO:0000256" key="4">
    <source>
        <dbReference type="ARBA" id="ARBA00022670"/>
    </source>
</evidence>
<evidence type="ECO:0000313" key="20">
    <source>
        <dbReference type="EMBL" id="TWW54979.1"/>
    </source>
</evidence>
<dbReference type="PANTHER" id="PTHR13723">
    <property type="entry name" value="ADAMTS A DISINTEGRIN AND METALLOPROTEASE WITH THROMBOSPONDIN MOTIFS PROTEASE"/>
    <property type="match status" value="1"/>
</dbReference>
<dbReference type="PROSITE" id="PS50092">
    <property type="entry name" value="TSP1"/>
    <property type="match status" value="3"/>
</dbReference>
<feature type="binding site" evidence="14 16">
    <location>
        <position position="328"/>
    </location>
    <ligand>
        <name>Zn(2+)</name>
        <dbReference type="ChEBI" id="CHEBI:29105"/>
        <note>catalytic</note>
    </ligand>
</feature>
<evidence type="ECO:0000256" key="3">
    <source>
        <dbReference type="ARBA" id="ARBA00022530"/>
    </source>
</evidence>
<dbReference type="SMART" id="SM00209">
    <property type="entry name" value="TSP1"/>
    <property type="match status" value="4"/>
</dbReference>
<dbReference type="PROSITE" id="PS50215">
    <property type="entry name" value="ADAM_MEPRO"/>
    <property type="match status" value="1"/>
</dbReference>
<keyword evidence="3" id="KW-0272">Extracellular matrix</keyword>
<feature type="compositionally biased region" description="Polar residues" evidence="17">
    <location>
        <begin position="1235"/>
        <end position="1245"/>
    </location>
</feature>
<dbReference type="InterPro" id="IPR036383">
    <property type="entry name" value="TSP1_rpt_sf"/>
</dbReference>
<evidence type="ECO:0000256" key="5">
    <source>
        <dbReference type="ARBA" id="ARBA00022723"/>
    </source>
</evidence>
<dbReference type="Pfam" id="PF19030">
    <property type="entry name" value="TSP1_ADAMTS"/>
    <property type="match status" value="3"/>
</dbReference>